<dbReference type="Proteomes" id="UP000307874">
    <property type="component" value="Unassembled WGS sequence"/>
</dbReference>
<feature type="signal peptide" evidence="1">
    <location>
        <begin position="1"/>
        <end position="21"/>
    </location>
</feature>
<dbReference type="Proteomes" id="UP000596083">
    <property type="component" value="Chromosome"/>
</dbReference>
<accession>A0A5C4JQC8</accession>
<evidence type="ECO:0000256" key="1">
    <source>
        <dbReference type="SAM" id="SignalP"/>
    </source>
</evidence>
<keyword evidence="1" id="KW-0732">Signal</keyword>
<reference evidence="3 4" key="1">
    <citation type="submission" date="2019-05" db="EMBL/GenBank/DDBJ databases">
        <authorList>
            <person name="Lee S.D."/>
        </authorList>
    </citation>
    <scope>NUCLEOTIDE SEQUENCE [LARGE SCALE GENOMIC DNA]</scope>
    <source>
        <strain evidence="3 4">GH2-6</strain>
    </source>
</reference>
<evidence type="ECO:0008006" key="6">
    <source>
        <dbReference type="Google" id="ProtNLM"/>
    </source>
</evidence>
<evidence type="ECO:0000313" key="2">
    <source>
        <dbReference type="EMBL" id="QQM31572.1"/>
    </source>
</evidence>
<sequence>MQKIIALSLATLIVGAGAAFAAQPLNPSFYGPKVTAADRDIARIAAPGDVFSTSVMDEGNWHAVKTYKVQPDGTPKLIDFSYNDLNN</sequence>
<dbReference type="OrthoDB" id="7916620at2"/>
<dbReference type="AlphaFoldDB" id="A0A5C4JQC8"/>
<name>A0A5C4JQC8_9HYPH</name>
<dbReference type="RefSeq" id="WP_138748681.1">
    <property type="nucleotide sequence ID" value="NZ_CP066786.1"/>
</dbReference>
<keyword evidence="4" id="KW-1185">Reference proteome</keyword>
<reference evidence="3 4" key="2">
    <citation type="submission" date="2019-06" db="EMBL/GenBank/DDBJ databases">
        <title>Martelella lutilitoris sp. nov., isolated from a tidal mudflat.</title>
        <authorList>
            <person name="Kim Y.-J."/>
        </authorList>
    </citation>
    <scope>NUCLEOTIDE SEQUENCE [LARGE SCALE GENOMIC DNA]</scope>
    <source>
        <strain evidence="3 4">GH2-6</strain>
    </source>
</reference>
<feature type="chain" id="PRO_5044618900" description="PepSY domain-containing protein" evidence="1">
    <location>
        <begin position="22"/>
        <end position="87"/>
    </location>
</feature>
<protein>
    <recommendedName>
        <fullName evidence="6">PepSY domain-containing protein</fullName>
    </recommendedName>
</protein>
<dbReference type="EMBL" id="CP066786">
    <property type="protein sequence ID" value="QQM31572.1"/>
    <property type="molecule type" value="Genomic_DNA"/>
</dbReference>
<evidence type="ECO:0000313" key="3">
    <source>
        <dbReference type="EMBL" id="TNB47520.1"/>
    </source>
</evidence>
<proteinExistence type="predicted"/>
<gene>
    <name evidence="3" type="ORF">FF124_11725</name>
    <name evidence="2" type="ORF">JET14_05215</name>
</gene>
<evidence type="ECO:0000313" key="5">
    <source>
        <dbReference type="Proteomes" id="UP000596083"/>
    </source>
</evidence>
<evidence type="ECO:0000313" key="4">
    <source>
        <dbReference type="Proteomes" id="UP000307874"/>
    </source>
</evidence>
<organism evidence="3 4">
    <name type="scientific">Martelella lutilitoris</name>
    <dbReference type="NCBI Taxonomy" id="2583532"/>
    <lineage>
        <taxon>Bacteria</taxon>
        <taxon>Pseudomonadati</taxon>
        <taxon>Pseudomonadota</taxon>
        <taxon>Alphaproteobacteria</taxon>
        <taxon>Hyphomicrobiales</taxon>
        <taxon>Aurantimonadaceae</taxon>
        <taxon>Martelella</taxon>
    </lineage>
</organism>
<reference evidence="2 5" key="3">
    <citation type="submission" date="2020-12" db="EMBL/GenBank/DDBJ databases">
        <authorList>
            <person name="Zheng R.K."/>
            <person name="Sun C.M."/>
        </authorList>
    </citation>
    <scope>NUCLEOTIDE SEQUENCE [LARGE SCALE GENOMIC DNA]</scope>
    <source>
        <strain evidence="2 5">ZRK001</strain>
    </source>
</reference>
<dbReference type="KEGG" id="mlut:JET14_05215"/>
<dbReference type="EMBL" id="VCLB01000006">
    <property type="protein sequence ID" value="TNB47520.1"/>
    <property type="molecule type" value="Genomic_DNA"/>
</dbReference>